<keyword evidence="2" id="KW-1185">Reference proteome</keyword>
<dbReference type="AlphaFoldDB" id="A0A135SIW2"/>
<gene>
    <name evidence="1" type="ORF">CSIM01_00535</name>
</gene>
<proteinExistence type="predicted"/>
<organism evidence="1 2">
    <name type="scientific">Colletotrichum simmondsii</name>
    <dbReference type="NCBI Taxonomy" id="703756"/>
    <lineage>
        <taxon>Eukaryota</taxon>
        <taxon>Fungi</taxon>
        <taxon>Dikarya</taxon>
        <taxon>Ascomycota</taxon>
        <taxon>Pezizomycotina</taxon>
        <taxon>Sordariomycetes</taxon>
        <taxon>Hypocreomycetidae</taxon>
        <taxon>Glomerellales</taxon>
        <taxon>Glomerellaceae</taxon>
        <taxon>Colletotrichum</taxon>
        <taxon>Colletotrichum acutatum species complex</taxon>
    </lineage>
</organism>
<sequence>MPSKSLHLWSTCPVPSGLRSTQERHYTAKWHVDSTRFSLAKGFFCFSLLSFHDESQARWRIMDGVAKPLYAPLATWQPLKGRLQGYGDGGGFMKLAQAGSTPHVPTQTLALQRHLPSSSVPSVTILLPITEEGALERLWSVPSRASDQKWNMDNVPEKVLRNYSAVSRLTPPRNVPNIPQCVPNVEHPGFSLASGTILQAPIRAFLCYSWPVSKPAWLRAPPAPCLQDCSYSKPQTLFAKATSRRLSSNLDRPWLPTKMGYNFLWNTIFHNDGFGHTMKATEAYEYRVTSSYRQPTRNPPAEACSRSLLGASDKAAHQTYTLACHVPWSLLSVRIHTKARHELSTTIPGSLEEVTVATGRCQQQELVRLARITRGPEIPAAMIPPPVPLCLGRWHDYTIGEDWFGR</sequence>
<protein>
    <submittedName>
        <fullName evidence="1">Uncharacterized protein</fullName>
    </submittedName>
</protein>
<evidence type="ECO:0000313" key="1">
    <source>
        <dbReference type="EMBL" id="KXH35821.1"/>
    </source>
</evidence>
<name>A0A135SIW2_9PEZI</name>
<dbReference type="EMBL" id="JFBX01000554">
    <property type="protein sequence ID" value="KXH35821.1"/>
    <property type="molecule type" value="Genomic_DNA"/>
</dbReference>
<reference evidence="1 2" key="1">
    <citation type="submission" date="2014-02" db="EMBL/GenBank/DDBJ databases">
        <title>The genome sequence of Colletotrichum simmondsii CBS122122.</title>
        <authorList>
            <person name="Baroncelli R."/>
            <person name="Thon M.R."/>
        </authorList>
    </citation>
    <scope>NUCLEOTIDE SEQUENCE [LARGE SCALE GENOMIC DNA]</scope>
    <source>
        <strain evidence="1 2">CBS122122</strain>
    </source>
</reference>
<comment type="caution">
    <text evidence="1">The sequence shown here is derived from an EMBL/GenBank/DDBJ whole genome shotgun (WGS) entry which is preliminary data.</text>
</comment>
<accession>A0A135SIW2</accession>
<dbReference type="Proteomes" id="UP000070328">
    <property type="component" value="Unassembled WGS sequence"/>
</dbReference>
<evidence type="ECO:0000313" key="2">
    <source>
        <dbReference type="Proteomes" id="UP000070328"/>
    </source>
</evidence>